<organism evidence="5 6">
    <name type="scientific">Gleimia hominis</name>
    <dbReference type="NCBI Taxonomy" id="595468"/>
    <lineage>
        <taxon>Bacteria</taxon>
        <taxon>Bacillati</taxon>
        <taxon>Actinomycetota</taxon>
        <taxon>Actinomycetes</taxon>
        <taxon>Actinomycetales</taxon>
        <taxon>Actinomycetaceae</taxon>
        <taxon>Gleimia</taxon>
    </lineage>
</organism>
<dbReference type="EMBL" id="JASXSX010000001">
    <property type="protein sequence ID" value="MDT3766794.1"/>
    <property type="molecule type" value="Genomic_DNA"/>
</dbReference>
<evidence type="ECO:0000256" key="1">
    <source>
        <dbReference type="ARBA" id="ARBA00004141"/>
    </source>
</evidence>
<reference evidence="5 6" key="1">
    <citation type="submission" date="2023-06" db="EMBL/GenBank/DDBJ databases">
        <title>Draft genome sequence of Gleimia hominis type strain CCUG 57540T.</title>
        <authorList>
            <person name="Salva-Serra F."/>
            <person name="Cardew S."/>
            <person name="Jensie Markopoulos S."/>
            <person name="Ohlen M."/>
            <person name="Inganas E."/>
            <person name="Svensson-Stadler L."/>
            <person name="Moore E.R.B."/>
        </authorList>
    </citation>
    <scope>NUCLEOTIDE SEQUENCE [LARGE SCALE GENOMIC DNA]</scope>
    <source>
        <strain evidence="5 6">CCUG 57540</strain>
    </source>
</reference>
<evidence type="ECO:0000313" key="6">
    <source>
        <dbReference type="Proteomes" id="UP001247542"/>
    </source>
</evidence>
<proteinExistence type="predicted"/>
<evidence type="ECO:0000313" key="5">
    <source>
        <dbReference type="EMBL" id="MDT3766794.1"/>
    </source>
</evidence>
<accession>A0ABU3I8U4</accession>
<evidence type="ECO:0000256" key="3">
    <source>
        <dbReference type="ARBA" id="ARBA00022989"/>
    </source>
</evidence>
<evidence type="ECO:0000256" key="2">
    <source>
        <dbReference type="ARBA" id="ARBA00022692"/>
    </source>
</evidence>
<dbReference type="InterPro" id="IPR032808">
    <property type="entry name" value="DoxX"/>
</dbReference>
<keyword evidence="2" id="KW-0812">Transmembrane</keyword>
<dbReference type="Pfam" id="PF07681">
    <property type="entry name" value="DoxX"/>
    <property type="match status" value="1"/>
</dbReference>
<evidence type="ECO:0000256" key="4">
    <source>
        <dbReference type="ARBA" id="ARBA00023136"/>
    </source>
</evidence>
<keyword evidence="6" id="KW-1185">Reference proteome</keyword>
<protein>
    <submittedName>
        <fullName evidence="5">DoxX family membrane protein</fullName>
    </submittedName>
</protein>
<comment type="caution">
    <text evidence="5">The sequence shown here is derived from an EMBL/GenBank/DDBJ whole genome shotgun (WGS) entry which is preliminary data.</text>
</comment>
<name>A0ABU3I8U4_9ACTO</name>
<dbReference type="Proteomes" id="UP001247542">
    <property type="component" value="Unassembled WGS sequence"/>
</dbReference>
<gene>
    <name evidence="5" type="ORF">QS713_01785</name>
</gene>
<keyword evidence="4" id="KW-0472">Membrane</keyword>
<comment type="subcellular location">
    <subcellularLocation>
        <location evidence="1">Membrane</location>
        <topology evidence="1">Multi-pass membrane protein</topology>
    </subcellularLocation>
</comment>
<keyword evidence="3" id="KW-1133">Transmembrane helix</keyword>
<sequence>MLSKLTDFAGRLAVAPILIVGAKNALDNAEALAPMIEEQMEQVGLSDLPVEASSLVKFNAYAQMVGAAALSLGIFKRTAAAGLATSLALTTAAGHQFWAEETEEAANAQKLHFFKNLAMIGYMVAIAGSDK</sequence>
<dbReference type="RefSeq" id="WP_313271961.1">
    <property type="nucleotide sequence ID" value="NZ_JASXSX010000001.1"/>
</dbReference>